<feature type="transmembrane region" description="Helical" evidence="7">
    <location>
        <begin position="96"/>
        <end position="114"/>
    </location>
</feature>
<dbReference type="EMBL" id="SMKP01000090">
    <property type="protein sequence ID" value="TDD17233.1"/>
    <property type="molecule type" value="Genomic_DNA"/>
</dbReference>
<proteinExistence type="predicted"/>
<comment type="subcellular location">
    <subcellularLocation>
        <location evidence="1">Cell membrane</location>
        <topology evidence="1">Multi-pass membrane protein</topology>
    </subcellularLocation>
</comment>
<protein>
    <submittedName>
        <fullName evidence="9">MFS transporter</fullName>
    </submittedName>
</protein>
<keyword evidence="4 7" id="KW-0812">Transmembrane</keyword>
<dbReference type="PROSITE" id="PS00216">
    <property type="entry name" value="SUGAR_TRANSPORT_1"/>
    <property type="match status" value="1"/>
</dbReference>
<feature type="transmembrane region" description="Helical" evidence="7">
    <location>
        <begin position="68"/>
        <end position="84"/>
    </location>
</feature>
<keyword evidence="6 7" id="KW-0472">Membrane</keyword>
<keyword evidence="2" id="KW-0813">Transport</keyword>
<evidence type="ECO:0000256" key="4">
    <source>
        <dbReference type="ARBA" id="ARBA00022692"/>
    </source>
</evidence>
<feature type="transmembrane region" description="Helical" evidence="7">
    <location>
        <begin position="158"/>
        <end position="176"/>
    </location>
</feature>
<dbReference type="GO" id="GO:0005886">
    <property type="term" value="C:plasma membrane"/>
    <property type="evidence" value="ECO:0007669"/>
    <property type="project" value="UniProtKB-SubCell"/>
</dbReference>
<evidence type="ECO:0000259" key="8">
    <source>
        <dbReference type="PROSITE" id="PS50850"/>
    </source>
</evidence>
<dbReference type="InterPro" id="IPR005829">
    <property type="entry name" value="Sugar_transporter_CS"/>
</dbReference>
<feature type="transmembrane region" description="Helical" evidence="7">
    <location>
        <begin position="182"/>
        <end position="205"/>
    </location>
</feature>
<name>A0A4R4WLA7_9ACTN</name>
<evidence type="ECO:0000313" key="10">
    <source>
        <dbReference type="Proteomes" id="UP000294543"/>
    </source>
</evidence>
<feature type="transmembrane region" description="Helical" evidence="7">
    <location>
        <begin position="316"/>
        <end position="339"/>
    </location>
</feature>
<dbReference type="Pfam" id="PF07690">
    <property type="entry name" value="MFS_1"/>
    <property type="match status" value="1"/>
</dbReference>
<dbReference type="Proteomes" id="UP000294543">
    <property type="component" value="Unassembled WGS sequence"/>
</dbReference>
<dbReference type="InterPro" id="IPR011701">
    <property type="entry name" value="MFS"/>
</dbReference>
<comment type="caution">
    <text evidence="9">The sequence shown here is derived from an EMBL/GenBank/DDBJ whole genome shotgun (WGS) entry which is preliminary data.</text>
</comment>
<dbReference type="InterPro" id="IPR036259">
    <property type="entry name" value="MFS_trans_sf"/>
</dbReference>
<evidence type="ECO:0000313" key="9">
    <source>
        <dbReference type="EMBL" id="TDD17233.1"/>
    </source>
</evidence>
<dbReference type="PROSITE" id="PS50850">
    <property type="entry name" value="MFS"/>
    <property type="match status" value="1"/>
</dbReference>
<dbReference type="GO" id="GO:0022857">
    <property type="term" value="F:transmembrane transporter activity"/>
    <property type="evidence" value="ECO:0007669"/>
    <property type="project" value="InterPro"/>
</dbReference>
<evidence type="ECO:0000256" key="6">
    <source>
        <dbReference type="ARBA" id="ARBA00023136"/>
    </source>
</evidence>
<evidence type="ECO:0000256" key="2">
    <source>
        <dbReference type="ARBA" id="ARBA00022448"/>
    </source>
</evidence>
<keyword evidence="3" id="KW-1003">Cell membrane</keyword>
<dbReference type="OrthoDB" id="4080117at2"/>
<evidence type="ECO:0000256" key="7">
    <source>
        <dbReference type="SAM" id="Phobius"/>
    </source>
</evidence>
<feature type="transmembrane region" description="Helical" evidence="7">
    <location>
        <begin position="126"/>
        <end position="146"/>
    </location>
</feature>
<dbReference type="RefSeq" id="WP_132513325.1">
    <property type="nucleotide sequence ID" value="NZ_SMKP01000090.1"/>
</dbReference>
<dbReference type="Gene3D" id="1.20.1720.10">
    <property type="entry name" value="Multidrug resistance protein D"/>
    <property type="match status" value="1"/>
</dbReference>
<feature type="transmembrane region" description="Helical" evidence="7">
    <location>
        <begin position="376"/>
        <end position="398"/>
    </location>
</feature>
<gene>
    <name evidence="9" type="ORF">E1294_28350</name>
</gene>
<reference evidence="9 10" key="1">
    <citation type="submission" date="2019-03" db="EMBL/GenBank/DDBJ databases">
        <title>Draft genome sequences of novel Actinobacteria.</title>
        <authorList>
            <person name="Sahin N."/>
            <person name="Ay H."/>
            <person name="Saygin H."/>
        </authorList>
    </citation>
    <scope>NUCLEOTIDE SEQUENCE [LARGE SCALE GENOMIC DNA]</scope>
    <source>
        <strain evidence="9 10">KC712</strain>
    </source>
</reference>
<evidence type="ECO:0000256" key="3">
    <source>
        <dbReference type="ARBA" id="ARBA00022475"/>
    </source>
</evidence>
<feature type="transmembrane region" description="Helical" evidence="7">
    <location>
        <begin position="351"/>
        <end position="370"/>
    </location>
</feature>
<dbReference type="CDD" id="cd17321">
    <property type="entry name" value="MFS_MMR_MDR_like"/>
    <property type="match status" value="1"/>
</dbReference>
<dbReference type="AlphaFoldDB" id="A0A4R4WLA7"/>
<dbReference type="PANTHER" id="PTHR42718:SF46">
    <property type="entry name" value="BLR6921 PROTEIN"/>
    <property type="match status" value="1"/>
</dbReference>
<accession>A0A4R4WLA7</accession>
<feature type="domain" description="Major facilitator superfamily (MFS) profile" evidence="8">
    <location>
        <begin position="30"/>
        <end position="492"/>
    </location>
</feature>
<sequence>MPLPSDTTPCPQVTPLPCRTPRRGGRRRLALVTICLAQLMVVVDGTIVNVALPSLTADLMISTADRQWVVTAYMLAFGGLLLLGGRFADRFGRKRMLMVGLTGFAFASALGGAADSLEALLAARAGQGAFGALLAPTALSLLSTAFPDPGDRRRAFGIYGAVAGGGSALGLLLGGVLTQHLTWRWCMLINVPVAALALLCAAPLPREHRVKGGRPRVDIPGAILVTGGLVTIVYGFTRAEGDGWGAAGTLALLGTGVALLLLFVLIEKRVPSPLLPLRTIMHSTRAGANLSVLLAVAGMFAVFFFLNFYLQDVKAWSPMVTGAAFLPMTGAVLIASLLAGSRLPTRVPPRVVISLSALIAAIGMVLLSRLDVTSGYGHVLAALIAIGFGMGGVLTSAIDTATHGVDPRDAGVAGATVNAAFQVGGSLGTALLNTIAASATSDYLSTRVSSPARRIDALVHGYGVASWWGAGILAAAGLVALFLINVAGPATTRQAARVDTESHHA</sequence>
<dbReference type="SUPFAM" id="SSF103473">
    <property type="entry name" value="MFS general substrate transporter"/>
    <property type="match status" value="1"/>
</dbReference>
<dbReference type="Gene3D" id="1.20.1250.20">
    <property type="entry name" value="MFS general substrate transporter like domains"/>
    <property type="match status" value="1"/>
</dbReference>
<feature type="transmembrane region" description="Helical" evidence="7">
    <location>
        <begin position="29"/>
        <end position="48"/>
    </location>
</feature>
<feature type="transmembrane region" description="Helical" evidence="7">
    <location>
        <begin position="410"/>
        <end position="432"/>
    </location>
</feature>
<dbReference type="InterPro" id="IPR020846">
    <property type="entry name" value="MFS_dom"/>
</dbReference>
<feature type="transmembrane region" description="Helical" evidence="7">
    <location>
        <begin position="243"/>
        <end position="266"/>
    </location>
</feature>
<feature type="transmembrane region" description="Helical" evidence="7">
    <location>
        <begin position="467"/>
        <end position="487"/>
    </location>
</feature>
<feature type="transmembrane region" description="Helical" evidence="7">
    <location>
        <begin position="217"/>
        <end position="237"/>
    </location>
</feature>
<feature type="transmembrane region" description="Helical" evidence="7">
    <location>
        <begin position="287"/>
        <end position="310"/>
    </location>
</feature>
<evidence type="ECO:0000256" key="1">
    <source>
        <dbReference type="ARBA" id="ARBA00004651"/>
    </source>
</evidence>
<dbReference type="PANTHER" id="PTHR42718">
    <property type="entry name" value="MAJOR FACILITATOR SUPERFAMILY MULTIDRUG TRANSPORTER MFSC"/>
    <property type="match status" value="1"/>
</dbReference>
<organism evidence="9 10">
    <name type="scientific">Nonomuraea diastatica</name>
    <dbReference type="NCBI Taxonomy" id="1848329"/>
    <lineage>
        <taxon>Bacteria</taxon>
        <taxon>Bacillati</taxon>
        <taxon>Actinomycetota</taxon>
        <taxon>Actinomycetes</taxon>
        <taxon>Streptosporangiales</taxon>
        <taxon>Streptosporangiaceae</taxon>
        <taxon>Nonomuraea</taxon>
    </lineage>
</organism>
<keyword evidence="5 7" id="KW-1133">Transmembrane helix</keyword>
<evidence type="ECO:0000256" key="5">
    <source>
        <dbReference type="ARBA" id="ARBA00022989"/>
    </source>
</evidence>
<dbReference type="PRINTS" id="PR01036">
    <property type="entry name" value="TCRTETB"/>
</dbReference>
<keyword evidence="10" id="KW-1185">Reference proteome</keyword>